<dbReference type="RefSeq" id="WP_262167603.1">
    <property type="nucleotide sequence ID" value="NZ_CP104965.1"/>
</dbReference>
<feature type="domain" description="NodB homology" evidence="6">
    <location>
        <begin position="79"/>
        <end position="319"/>
    </location>
</feature>
<dbReference type="PROSITE" id="PS51677">
    <property type="entry name" value="NODB"/>
    <property type="match status" value="1"/>
</dbReference>
<dbReference type="Proteomes" id="UP001061862">
    <property type="component" value="Chromosome"/>
</dbReference>
<evidence type="ECO:0000313" key="8">
    <source>
        <dbReference type="Proteomes" id="UP001061862"/>
    </source>
</evidence>
<evidence type="ECO:0000256" key="3">
    <source>
        <dbReference type="ARBA" id="ARBA00020071"/>
    </source>
</evidence>
<comment type="similarity">
    <text evidence="2">Belongs to the polysaccharide deacetylase family.</text>
</comment>
<dbReference type="Pfam" id="PF01522">
    <property type="entry name" value="Polysacc_deac_1"/>
    <property type="match status" value="2"/>
</dbReference>
<dbReference type="InterPro" id="IPR051398">
    <property type="entry name" value="Polysacch_Deacetylase"/>
</dbReference>
<evidence type="ECO:0000256" key="4">
    <source>
        <dbReference type="ARBA" id="ARBA00022729"/>
    </source>
</evidence>
<dbReference type="PANTHER" id="PTHR34216">
    <property type="match status" value="1"/>
</dbReference>
<evidence type="ECO:0000256" key="1">
    <source>
        <dbReference type="ARBA" id="ARBA00003236"/>
    </source>
</evidence>
<evidence type="ECO:0000313" key="7">
    <source>
        <dbReference type="EMBL" id="UXN69261.1"/>
    </source>
</evidence>
<accession>A0ABY6CDE1</accession>
<keyword evidence="8" id="KW-1185">Reference proteome</keyword>
<dbReference type="InterPro" id="IPR002509">
    <property type="entry name" value="NODB_dom"/>
</dbReference>
<sequence length="319" mass="35262">MSTRSALGAMARTVRRLLGTERPLILMYHRIADLEHDPWELAVSPTRFAIQLEILRTKRDVVPLSWLVDRLERGQSAPRAVAITFDDGYVDLLDNAKPLLARYTCPATVFLPPAFVGQPGGFWWDILTRIFLATPELPAQLTLDHAGGSTVWDIRAGTRRKVHDEVWTVLKFMGDGERAGHLATLVAWAGISADAPTSDRCMDEEQLRAFSQPGVLDFGAHTMNHPSLPQLSASEQAEEMSRSRNWIVETLGIQPHGLAFPFGDYNKETLAAARSSGVQFACTTVPDAVRRRADRFALPRVAIGNLDAASFERLIASHG</sequence>
<dbReference type="PANTHER" id="PTHR34216:SF7">
    <property type="entry name" value="POLY-BETA-1,6-N-ACETYL-D-GLUCOSAMINE N-DEACETYLASE"/>
    <property type="match status" value="1"/>
</dbReference>
<organism evidence="7 8">
    <name type="scientific">Devosia neptuniae</name>
    <dbReference type="NCBI Taxonomy" id="191302"/>
    <lineage>
        <taxon>Bacteria</taxon>
        <taxon>Pseudomonadati</taxon>
        <taxon>Pseudomonadota</taxon>
        <taxon>Alphaproteobacteria</taxon>
        <taxon>Hyphomicrobiales</taxon>
        <taxon>Devosiaceae</taxon>
        <taxon>Devosia</taxon>
    </lineage>
</organism>
<name>A0ABY6CDE1_9HYPH</name>
<dbReference type="InterPro" id="IPR011330">
    <property type="entry name" value="Glyco_hydro/deAcase_b/a-brl"/>
</dbReference>
<reference evidence="7 8" key="1">
    <citation type="submission" date="2022-09" db="EMBL/GenBank/DDBJ databases">
        <title>Interaction between co-microsymbionts with complementary sets of symbiotic genes in legume-rhizobium systems.</title>
        <authorList>
            <person name="Safronova V."/>
            <person name="Sazanova A."/>
            <person name="Afonin A."/>
            <person name="Chirak E."/>
        </authorList>
    </citation>
    <scope>NUCLEOTIDE SEQUENCE [LARGE SCALE GENOMIC DNA]</scope>
    <source>
        <strain evidence="7 8">A18/4-1</strain>
    </source>
</reference>
<gene>
    <name evidence="7" type="ORF">N8A98_18795</name>
</gene>
<protein>
    <recommendedName>
        <fullName evidence="3">Chitooligosaccharide deacetylase</fullName>
    </recommendedName>
    <alternativeName>
        <fullName evidence="5">Nodulation protein B</fullName>
    </alternativeName>
</protein>
<evidence type="ECO:0000259" key="6">
    <source>
        <dbReference type="PROSITE" id="PS51677"/>
    </source>
</evidence>
<dbReference type="Gene3D" id="3.20.20.370">
    <property type="entry name" value="Glycoside hydrolase/deacetylase"/>
    <property type="match status" value="1"/>
</dbReference>
<keyword evidence="4" id="KW-0732">Signal</keyword>
<evidence type="ECO:0000256" key="5">
    <source>
        <dbReference type="ARBA" id="ARBA00032976"/>
    </source>
</evidence>
<evidence type="ECO:0000256" key="2">
    <source>
        <dbReference type="ARBA" id="ARBA00010973"/>
    </source>
</evidence>
<comment type="function">
    <text evidence="1">Is involved in generating a small heat-stable compound (Nod), an acylated oligomer of N-acetylglucosamine, that stimulates mitosis in various plant protoplasts.</text>
</comment>
<proteinExistence type="inferred from homology"/>
<dbReference type="CDD" id="cd10918">
    <property type="entry name" value="CE4_NodB_like_5s_6s"/>
    <property type="match status" value="1"/>
</dbReference>
<dbReference type="SUPFAM" id="SSF88713">
    <property type="entry name" value="Glycoside hydrolase/deacetylase"/>
    <property type="match status" value="1"/>
</dbReference>
<dbReference type="EMBL" id="CP104965">
    <property type="protein sequence ID" value="UXN69261.1"/>
    <property type="molecule type" value="Genomic_DNA"/>
</dbReference>